<protein>
    <submittedName>
        <fullName evidence="2">Uncharacterized protein</fullName>
    </submittedName>
</protein>
<accession>A0A1L9RGH5</accession>
<dbReference type="RefSeq" id="XP_040687701.1">
    <property type="nucleotide sequence ID" value="XM_040833239.1"/>
</dbReference>
<dbReference type="EMBL" id="KV878213">
    <property type="protein sequence ID" value="OJJ34025.1"/>
    <property type="molecule type" value="Genomic_DNA"/>
</dbReference>
<feature type="region of interest" description="Disordered" evidence="1">
    <location>
        <begin position="160"/>
        <end position="184"/>
    </location>
</feature>
<dbReference type="VEuPathDB" id="FungiDB:ASPWEDRAFT_29203"/>
<dbReference type="GeneID" id="63749087"/>
<evidence type="ECO:0000256" key="1">
    <source>
        <dbReference type="SAM" id="MobiDB-lite"/>
    </source>
</evidence>
<dbReference type="Proteomes" id="UP000184383">
    <property type="component" value="Unassembled WGS sequence"/>
</dbReference>
<sequence>MRRTVVTGPSLYGQTHLSAGERDKHGLTLGESGPLSGRGGQMYRFRRRTGKPPYDHGDNPAVLNPHYFSPLPATRAPCFEAQVGIVASFTRGVGPPDPVVGVLFSEHPVAGPTGVSAANQPPYNQYGGDGLGGAKGAGSGSRAHLTSYGRWKFQRQNSTAQNLHPPDCAGSRSGIVRQPAGRNQQEQPMAAAPLIAALACLGLAQLVYQADVQKRLSQQIRAGRTASIISSLSLNLNRPSPSISLRLSLPDLLVLF</sequence>
<evidence type="ECO:0000313" key="2">
    <source>
        <dbReference type="EMBL" id="OJJ34025.1"/>
    </source>
</evidence>
<reference evidence="3" key="1">
    <citation type="journal article" date="2017" name="Genome Biol.">
        <title>Comparative genomics reveals high biological diversity and specific adaptations in the industrially and medically important fungal genus Aspergillus.</title>
        <authorList>
            <person name="de Vries R.P."/>
            <person name="Riley R."/>
            <person name="Wiebenga A."/>
            <person name="Aguilar-Osorio G."/>
            <person name="Amillis S."/>
            <person name="Uchima C.A."/>
            <person name="Anderluh G."/>
            <person name="Asadollahi M."/>
            <person name="Askin M."/>
            <person name="Barry K."/>
            <person name="Battaglia E."/>
            <person name="Bayram O."/>
            <person name="Benocci T."/>
            <person name="Braus-Stromeyer S.A."/>
            <person name="Caldana C."/>
            <person name="Canovas D."/>
            <person name="Cerqueira G.C."/>
            <person name="Chen F."/>
            <person name="Chen W."/>
            <person name="Choi C."/>
            <person name="Clum A."/>
            <person name="Dos Santos R.A."/>
            <person name="Damasio A.R."/>
            <person name="Diallinas G."/>
            <person name="Emri T."/>
            <person name="Fekete E."/>
            <person name="Flipphi M."/>
            <person name="Freyberg S."/>
            <person name="Gallo A."/>
            <person name="Gournas C."/>
            <person name="Habgood R."/>
            <person name="Hainaut M."/>
            <person name="Harispe M.L."/>
            <person name="Henrissat B."/>
            <person name="Hilden K.S."/>
            <person name="Hope R."/>
            <person name="Hossain A."/>
            <person name="Karabika E."/>
            <person name="Karaffa L."/>
            <person name="Karanyi Z."/>
            <person name="Krasevec N."/>
            <person name="Kuo A."/>
            <person name="Kusch H."/>
            <person name="LaButti K."/>
            <person name="Lagendijk E.L."/>
            <person name="Lapidus A."/>
            <person name="Levasseur A."/>
            <person name="Lindquist E."/>
            <person name="Lipzen A."/>
            <person name="Logrieco A.F."/>
            <person name="MacCabe A."/>
            <person name="Maekelae M.R."/>
            <person name="Malavazi I."/>
            <person name="Melin P."/>
            <person name="Meyer V."/>
            <person name="Mielnichuk N."/>
            <person name="Miskei M."/>
            <person name="Molnar A.P."/>
            <person name="Mule G."/>
            <person name="Ngan C.Y."/>
            <person name="Orejas M."/>
            <person name="Orosz E."/>
            <person name="Ouedraogo J.P."/>
            <person name="Overkamp K.M."/>
            <person name="Park H.-S."/>
            <person name="Perrone G."/>
            <person name="Piumi F."/>
            <person name="Punt P.J."/>
            <person name="Ram A.F."/>
            <person name="Ramon A."/>
            <person name="Rauscher S."/>
            <person name="Record E."/>
            <person name="Riano-Pachon D.M."/>
            <person name="Robert V."/>
            <person name="Roehrig J."/>
            <person name="Ruller R."/>
            <person name="Salamov A."/>
            <person name="Salih N.S."/>
            <person name="Samson R.A."/>
            <person name="Sandor E."/>
            <person name="Sanguinetti M."/>
            <person name="Schuetze T."/>
            <person name="Sepcic K."/>
            <person name="Shelest E."/>
            <person name="Sherlock G."/>
            <person name="Sophianopoulou V."/>
            <person name="Squina F.M."/>
            <person name="Sun H."/>
            <person name="Susca A."/>
            <person name="Todd R.B."/>
            <person name="Tsang A."/>
            <person name="Unkles S.E."/>
            <person name="van de Wiele N."/>
            <person name="van Rossen-Uffink D."/>
            <person name="Oliveira J.V."/>
            <person name="Vesth T.C."/>
            <person name="Visser J."/>
            <person name="Yu J.-H."/>
            <person name="Zhou M."/>
            <person name="Andersen M.R."/>
            <person name="Archer D.B."/>
            <person name="Baker S.E."/>
            <person name="Benoit I."/>
            <person name="Brakhage A.A."/>
            <person name="Braus G.H."/>
            <person name="Fischer R."/>
            <person name="Frisvad J.C."/>
            <person name="Goldman G.H."/>
            <person name="Houbraken J."/>
            <person name="Oakley B."/>
            <person name="Pocsi I."/>
            <person name="Scazzocchio C."/>
            <person name="Seiboth B."/>
            <person name="vanKuyk P.A."/>
            <person name="Wortman J."/>
            <person name="Dyer P.S."/>
            <person name="Grigoriev I.V."/>
        </authorList>
    </citation>
    <scope>NUCLEOTIDE SEQUENCE [LARGE SCALE GENOMIC DNA]</scope>
    <source>
        <strain evidence="3">DTO 134E9</strain>
    </source>
</reference>
<feature type="region of interest" description="Disordered" evidence="1">
    <location>
        <begin position="1"/>
        <end position="41"/>
    </location>
</feature>
<keyword evidence="3" id="KW-1185">Reference proteome</keyword>
<proteinExistence type="predicted"/>
<organism evidence="2 3">
    <name type="scientific">Aspergillus wentii DTO 134E9</name>
    <dbReference type="NCBI Taxonomy" id="1073089"/>
    <lineage>
        <taxon>Eukaryota</taxon>
        <taxon>Fungi</taxon>
        <taxon>Dikarya</taxon>
        <taxon>Ascomycota</taxon>
        <taxon>Pezizomycotina</taxon>
        <taxon>Eurotiomycetes</taxon>
        <taxon>Eurotiomycetidae</taxon>
        <taxon>Eurotiales</taxon>
        <taxon>Aspergillaceae</taxon>
        <taxon>Aspergillus</taxon>
        <taxon>Aspergillus subgen. Cremei</taxon>
    </lineage>
</organism>
<name>A0A1L9RGH5_ASPWE</name>
<dbReference type="AlphaFoldDB" id="A0A1L9RGH5"/>
<evidence type="ECO:0000313" key="3">
    <source>
        <dbReference type="Proteomes" id="UP000184383"/>
    </source>
</evidence>
<gene>
    <name evidence="2" type="ORF">ASPWEDRAFT_29203</name>
</gene>